<feature type="transmembrane region" description="Helical" evidence="6">
    <location>
        <begin position="210"/>
        <end position="231"/>
    </location>
</feature>
<feature type="transmembrane region" description="Helical" evidence="6">
    <location>
        <begin position="91"/>
        <end position="110"/>
    </location>
</feature>
<dbReference type="Proteomes" id="UP000006727">
    <property type="component" value="Chromosome 18"/>
</dbReference>
<evidence type="ECO:0000256" key="4">
    <source>
        <dbReference type="ARBA" id="ARBA00022989"/>
    </source>
</evidence>
<gene>
    <name evidence="8" type="ORF">PHYPA_023367</name>
</gene>
<keyword evidence="5 6" id="KW-0472">Membrane</keyword>
<organism evidence="8">
    <name type="scientific">Physcomitrium patens</name>
    <name type="common">Spreading-leaved earth moss</name>
    <name type="synonym">Physcomitrella patens</name>
    <dbReference type="NCBI Taxonomy" id="3218"/>
    <lineage>
        <taxon>Eukaryota</taxon>
        <taxon>Viridiplantae</taxon>
        <taxon>Streptophyta</taxon>
        <taxon>Embryophyta</taxon>
        <taxon>Bryophyta</taxon>
        <taxon>Bryophytina</taxon>
        <taxon>Bryopsida</taxon>
        <taxon>Funariidae</taxon>
        <taxon>Funariales</taxon>
        <taxon>Funariaceae</taxon>
        <taxon>Physcomitrium</taxon>
    </lineage>
</organism>
<dbReference type="AlphaFoldDB" id="A0A2K1J1R9"/>
<keyword evidence="2 6" id="KW-0812">Transmembrane</keyword>
<evidence type="ECO:0000256" key="5">
    <source>
        <dbReference type="ARBA" id="ARBA00023136"/>
    </source>
</evidence>
<evidence type="ECO:0000256" key="6">
    <source>
        <dbReference type="SAM" id="Phobius"/>
    </source>
</evidence>
<dbReference type="Gramene" id="Pp3c18_20250V3.1">
    <property type="protein sequence ID" value="Pp3c18_20250V3.1"/>
    <property type="gene ID" value="Pp3c18_20250"/>
</dbReference>
<reference evidence="8 10" key="1">
    <citation type="journal article" date="2008" name="Science">
        <title>The Physcomitrella genome reveals evolutionary insights into the conquest of land by plants.</title>
        <authorList>
            <person name="Rensing S."/>
            <person name="Lang D."/>
            <person name="Zimmer A."/>
            <person name="Terry A."/>
            <person name="Salamov A."/>
            <person name="Shapiro H."/>
            <person name="Nishiyama T."/>
            <person name="Perroud P.-F."/>
            <person name="Lindquist E."/>
            <person name="Kamisugi Y."/>
            <person name="Tanahashi T."/>
            <person name="Sakakibara K."/>
            <person name="Fujita T."/>
            <person name="Oishi K."/>
            <person name="Shin-I T."/>
            <person name="Kuroki Y."/>
            <person name="Toyoda A."/>
            <person name="Suzuki Y."/>
            <person name="Hashimoto A."/>
            <person name="Yamaguchi K."/>
            <person name="Sugano A."/>
            <person name="Kohara Y."/>
            <person name="Fujiyama A."/>
            <person name="Anterola A."/>
            <person name="Aoki S."/>
            <person name="Ashton N."/>
            <person name="Barbazuk W.B."/>
            <person name="Barker E."/>
            <person name="Bennetzen J."/>
            <person name="Bezanilla M."/>
            <person name="Blankenship R."/>
            <person name="Cho S.H."/>
            <person name="Dutcher S."/>
            <person name="Estelle M."/>
            <person name="Fawcett J.A."/>
            <person name="Gundlach H."/>
            <person name="Hanada K."/>
            <person name="Heyl A."/>
            <person name="Hicks K.A."/>
            <person name="Hugh J."/>
            <person name="Lohr M."/>
            <person name="Mayer K."/>
            <person name="Melkozernov A."/>
            <person name="Murata T."/>
            <person name="Nelson D."/>
            <person name="Pils B."/>
            <person name="Prigge M."/>
            <person name="Reiss B."/>
            <person name="Renner T."/>
            <person name="Rombauts S."/>
            <person name="Rushton P."/>
            <person name="Sanderfoot A."/>
            <person name="Schween G."/>
            <person name="Shiu S.-H."/>
            <person name="Stueber K."/>
            <person name="Theodoulou F.L."/>
            <person name="Tu H."/>
            <person name="Van de Peer Y."/>
            <person name="Verrier P.J."/>
            <person name="Waters E."/>
            <person name="Wood A."/>
            <person name="Yang L."/>
            <person name="Cove D."/>
            <person name="Cuming A."/>
            <person name="Hasebe M."/>
            <person name="Lucas S."/>
            <person name="Mishler D.B."/>
            <person name="Reski R."/>
            <person name="Grigoriev I."/>
            <person name="Quatrano R.S."/>
            <person name="Boore J.L."/>
        </authorList>
    </citation>
    <scope>NUCLEOTIDE SEQUENCE [LARGE SCALE GENOMIC DNA]</scope>
    <source>
        <strain evidence="9 10">cv. Gransden 2004</strain>
    </source>
</reference>
<dbReference type="PANTHER" id="PTHR22950">
    <property type="entry name" value="AMINO ACID TRANSPORTER"/>
    <property type="match status" value="1"/>
</dbReference>
<evidence type="ECO:0000256" key="3">
    <source>
        <dbReference type="ARBA" id="ARBA00022970"/>
    </source>
</evidence>
<dbReference type="PANTHER" id="PTHR22950:SF349">
    <property type="entry name" value="AMINO ACID TRANSPORTER TRANSMEMBRANE DOMAIN-CONTAINING PROTEIN"/>
    <property type="match status" value="1"/>
</dbReference>
<evidence type="ECO:0000313" key="9">
    <source>
        <dbReference type="EnsemblPlants" id="Pp3c18_20250V3.1"/>
    </source>
</evidence>
<feature type="domain" description="Amino acid transporter transmembrane" evidence="7">
    <location>
        <begin position="144"/>
        <end position="340"/>
    </location>
</feature>
<evidence type="ECO:0000256" key="1">
    <source>
        <dbReference type="ARBA" id="ARBA00004141"/>
    </source>
</evidence>
<feature type="transmembrane region" description="Helical" evidence="6">
    <location>
        <begin position="130"/>
        <end position="147"/>
    </location>
</feature>
<evidence type="ECO:0000313" key="8">
    <source>
        <dbReference type="EMBL" id="PNR35467.1"/>
    </source>
</evidence>
<reference evidence="8 10" key="2">
    <citation type="journal article" date="2018" name="Plant J.">
        <title>The Physcomitrella patens chromosome-scale assembly reveals moss genome structure and evolution.</title>
        <authorList>
            <person name="Lang D."/>
            <person name="Ullrich K.K."/>
            <person name="Murat F."/>
            <person name="Fuchs J."/>
            <person name="Jenkins J."/>
            <person name="Haas F.B."/>
            <person name="Piednoel M."/>
            <person name="Gundlach H."/>
            <person name="Van Bel M."/>
            <person name="Meyberg R."/>
            <person name="Vives C."/>
            <person name="Morata J."/>
            <person name="Symeonidi A."/>
            <person name="Hiss M."/>
            <person name="Muchero W."/>
            <person name="Kamisugi Y."/>
            <person name="Saleh O."/>
            <person name="Blanc G."/>
            <person name="Decker E.L."/>
            <person name="van Gessel N."/>
            <person name="Grimwood J."/>
            <person name="Hayes R.D."/>
            <person name="Graham S.W."/>
            <person name="Gunter L.E."/>
            <person name="McDaniel S.F."/>
            <person name="Hoernstein S.N.W."/>
            <person name="Larsson A."/>
            <person name="Li F.W."/>
            <person name="Perroud P.F."/>
            <person name="Phillips J."/>
            <person name="Ranjan P."/>
            <person name="Rokshar D.S."/>
            <person name="Rothfels C.J."/>
            <person name="Schneider L."/>
            <person name="Shu S."/>
            <person name="Stevenson D.W."/>
            <person name="Thummler F."/>
            <person name="Tillich M."/>
            <person name="Villarreal Aguilar J.C."/>
            <person name="Widiez T."/>
            <person name="Wong G.K."/>
            <person name="Wymore A."/>
            <person name="Zhang Y."/>
            <person name="Zimmer A.D."/>
            <person name="Quatrano R.S."/>
            <person name="Mayer K.F.X."/>
            <person name="Goodstein D."/>
            <person name="Casacuberta J.M."/>
            <person name="Vandepoele K."/>
            <person name="Reski R."/>
            <person name="Cuming A.C."/>
            <person name="Tuskan G.A."/>
            <person name="Maumus F."/>
            <person name="Salse J."/>
            <person name="Schmutz J."/>
            <person name="Rensing S.A."/>
        </authorList>
    </citation>
    <scope>NUCLEOTIDE SEQUENCE [LARGE SCALE GENOMIC DNA]</scope>
    <source>
        <strain evidence="9 10">cv. Gransden 2004</strain>
    </source>
</reference>
<reference evidence="9" key="3">
    <citation type="submission" date="2020-12" db="UniProtKB">
        <authorList>
            <consortium name="EnsemblPlants"/>
        </authorList>
    </citation>
    <scope>IDENTIFICATION</scope>
</reference>
<evidence type="ECO:0000256" key="2">
    <source>
        <dbReference type="ARBA" id="ARBA00022692"/>
    </source>
</evidence>
<sequence length="348" mass="37623">MHAGTGQASIERTVGNIFISTVGAGVLGLPYTFRRSDRAVTTVSVVCAACLTYHCMLLLIKCNDSIAKGGGMQVHTYGDLGQMAYGAPGRVAVDILICISQIGCCVSYLIFIGQKISSVTMGVTDRSSDIIFIILVFQIILSFYCFEEFSMTLTLEASMKHPKKFPRILALDFFGIASLYLLFGFVGYLAFGNKTQNIITLNLLQDLSTILVKLGLCIGLFFTYPFMMYPVHEIFEGKLMRSAWFQTIAPPSSHLHTLLRNGVRGASVIGTAVLAVSAPGFAIFISLVGGTVCALLAFVLPSLFHMQLCAGSSSMQSRIADMVLTLCGITFAAYSIYTTVVSIFMTPS</sequence>
<name>A0A2K1J1R9_PHYPA</name>
<dbReference type="EnsemblPlants" id="Pp3c18_20250V3.1">
    <property type="protein sequence ID" value="Pp3c18_20250V3.1"/>
    <property type="gene ID" value="Pp3c18_20250"/>
</dbReference>
<dbReference type="GO" id="GO:0031090">
    <property type="term" value="C:organelle membrane"/>
    <property type="evidence" value="ECO:0007669"/>
    <property type="project" value="UniProtKB-ARBA"/>
</dbReference>
<proteinExistence type="predicted"/>
<keyword evidence="3" id="KW-0029">Amino-acid transport</keyword>
<dbReference type="EMBL" id="ABEU02000018">
    <property type="protein sequence ID" value="PNR35467.1"/>
    <property type="molecule type" value="Genomic_DNA"/>
</dbReference>
<feature type="transmembrane region" description="Helical" evidence="6">
    <location>
        <begin position="168"/>
        <end position="190"/>
    </location>
</feature>
<feature type="transmembrane region" description="Helical" evidence="6">
    <location>
        <begin position="12"/>
        <end position="33"/>
    </location>
</feature>
<feature type="transmembrane region" description="Helical" evidence="6">
    <location>
        <begin position="323"/>
        <end position="345"/>
    </location>
</feature>
<dbReference type="Pfam" id="PF01490">
    <property type="entry name" value="Aa_trans"/>
    <property type="match status" value="2"/>
</dbReference>
<dbReference type="GO" id="GO:0006865">
    <property type="term" value="P:amino acid transport"/>
    <property type="evidence" value="ECO:0007669"/>
    <property type="project" value="UniProtKB-KW"/>
</dbReference>
<dbReference type="InterPro" id="IPR013057">
    <property type="entry name" value="AA_transpt_TM"/>
</dbReference>
<feature type="domain" description="Amino acid transporter transmembrane" evidence="7">
    <location>
        <begin position="7"/>
        <end position="143"/>
    </location>
</feature>
<comment type="subcellular location">
    <subcellularLocation>
        <location evidence="1">Membrane</location>
        <topology evidence="1">Multi-pass membrane protein</topology>
    </subcellularLocation>
</comment>
<keyword evidence="10" id="KW-1185">Reference proteome</keyword>
<keyword evidence="4 6" id="KW-1133">Transmembrane helix</keyword>
<keyword evidence="3" id="KW-0813">Transport</keyword>
<evidence type="ECO:0000259" key="7">
    <source>
        <dbReference type="Pfam" id="PF01490"/>
    </source>
</evidence>
<accession>A0A2K1J1R9</accession>
<protein>
    <recommendedName>
        <fullName evidence="7">Amino acid transporter transmembrane domain-containing protein</fullName>
    </recommendedName>
</protein>
<evidence type="ECO:0000313" key="10">
    <source>
        <dbReference type="Proteomes" id="UP000006727"/>
    </source>
</evidence>
<feature type="transmembrane region" description="Helical" evidence="6">
    <location>
        <begin position="39"/>
        <end position="60"/>
    </location>
</feature>
<dbReference type="PaxDb" id="3218-PP1S33_205V6.1"/>